<evidence type="ECO:0000256" key="9">
    <source>
        <dbReference type="PROSITE-ProRule" id="PRU01373"/>
    </source>
</evidence>
<dbReference type="InterPro" id="IPR050979">
    <property type="entry name" value="LD-transpeptidase"/>
</dbReference>
<evidence type="ECO:0000313" key="13">
    <source>
        <dbReference type="Proteomes" id="UP000644699"/>
    </source>
</evidence>
<dbReference type="InterPro" id="IPR005490">
    <property type="entry name" value="LD_TPept_cat_dom"/>
</dbReference>
<evidence type="ECO:0000256" key="3">
    <source>
        <dbReference type="ARBA" id="ARBA00022676"/>
    </source>
</evidence>
<evidence type="ECO:0000256" key="8">
    <source>
        <dbReference type="ARBA" id="ARBA00023316"/>
    </source>
</evidence>
<keyword evidence="8 9" id="KW-0961">Cell wall biogenesis/degradation</keyword>
<comment type="similarity">
    <text evidence="2">Belongs to the YkuD family.</text>
</comment>
<evidence type="ECO:0000256" key="4">
    <source>
        <dbReference type="ARBA" id="ARBA00022679"/>
    </source>
</evidence>
<feature type="chain" id="PRO_5036849730" evidence="10">
    <location>
        <begin position="16"/>
        <end position="267"/>
    </location>
</feature>
<dbReference type="PANTHER" id="PTHR30582">
    <property type="entry name" value="L,D-TRANSPEPTIDASE"/>
    <property type="match status" value="1"/>
</dbReference>
<dbReference type="PROSITE" id="PS52029">
    <property type="entry name" value="LD_TPASE"/>
    <property type="match status" value="1"/>
</dbReference>
<gene>
    <name evidence="12" type="ORF">GCM10011390_39160</name>
</gene>
<name>A0A916ZVR2_9HYPH</name>
<dbReference type="InterPro" id="IPR038063">
    <property type="entry name" value="Transpep_catalytic_dom"/>
</dbReference>
<dbReference type="GO" id="GO:0016757">
    <property type="term" value="F:glycosyltransferase activity"/>
    <property type="evidence" value="ECO:0007669"/>
    <property type="project" value="UniProtKB-KW"/>
</dbReference>
<dbReference type="CDD" id="cd16913">
    <property type="entry name" value="YkuD_like"/>
    <property type="match status" value="1"/>
</dbReference>
<dbReference type="GO" id="GO:0071555">
    <property type="term" value="P:cell wall organization"/>
    <property type="evidence" value="ECO:0007669"/>
    <property type="project" value="UniProtKB-UniRule"/>
</dbReference>
<dbReference type="Gene3D" id="2.40.440.10">
    <property type="entry name" value="L,D-transpeptidase catalytic domain-like"/>
    <property type="match status" value="1"/>
</dbReference>
<dbReference type="PANTHER" id="PTHR30582:SF24">
    <property type="entry name" value="L,D-TRANSPEPTIDASE ERFK_SRFK-RELATED"/>
    <property type="match status" value="1"/>
</dbReference>
<dbReference type="GO" id="GO:0008360">
    <property type="term" value="P:regulation of cell shape"/>
    <property type="evidence" value="ECO:0007669"/>
    <property type="project" value="UniProtKB-UniRule"/>
</dbReference>
<dbReference type="GO" id="GO:0071972">
    <property type="term" value="F:peptidoglycan L,D-transpeptidase activity"/>
    <property type="evidence" value="ECO:0007669"/>
    <property type="project" value="TreeGrafter"/>
</dbReference>
<evidence type="ECO:0000256" key="2">
    <source>
        <dbReference type="ARBA" id="ARBA00005992"/>
    </source>
</evidence>
<dbReference type="Pfam" id="PF03734">
    <property type="entry name" value="YkuD"/>
    <property type="match status" value="1"/>
</dbReference>
<proteinExistence type="inferred from homology"/>
<comment type="caution">
    <text evidence="12">The sequence shown here is derived from an EMBL/GenBank/DDBJ whole genome shotgun (WGS) entry which is preliminary data.</text>
</comment>
<keyword evidence="10" id="KW-0732">Signal</keyword>
<keyword evidence="6 9" id="KW-0133">Cell shape</keyword>
<feature type="domain" description="L,D-TPase catalytic" evidence="11">
    <location>
        <begin position="102"/>
        <end position="240"/>
    </location>
</feature>
<evidence type="ECO:0000256" key="10">
    <source>
        <dbReference type="SAM" id="SignalP"/>
    </source>
</evidence>
<dbReference type="SUPFAM" id="SSF141523">
    <property type="entry name" value="L,D-transpeptidase catalytic domain-like"/>
    <property type="match status" value="1"/>
</dbReference>
<keyword evidence="5" id="KW-0378">Hydrolase</keyword>
<protein>
    <submittedName>
        <fullName evidence="12">L,D-transpeptidase</fullName>
    </submittedName>
</protein>
<dbReference type="Proteomes" id="UP000644699">
    <property type="component" value="Unassembled WGS sequence"/>
</dbReference>
<reference evidence="12" key="2">
    <citation type="submission" date="2020-09" db="EMBL/GenBank/DDBJ databases">
        <authorList>
            <person name="Sun Q."/>
            <person name="Zhou Y."/>
        </authorList>
    </citation>
    <scope>NUCLEOTIDE SEQUENCE</scope>
    <source>
        <strain evidence="12">CGMCC 1.15367</strain>
    </source>
</reference>
<keyword evidence="13" id="KW-1185">Reference proteome</keyword>
<dbReference type="GO" id="GO:0005576">
    <property type="term" value="C:extracellular region"/>
    <property type="evidence" value="ECO:0007669"/>
    <property type="project" value="TreeGrafter"/>
</dbReference>
<evidence type="ECO:0000256" key="6">
    <source>
        <dbReference type="ARBA" id="ARBA00022960"/>
    </source>
</evidence>
<dbReference type="GO" id="GO:0018104">
    <property type="term" value="P:peptidoglycan-protein cross-linking"/>
    <property type="evidence" value="ECO:0007669"/>
    <property type="project" value="TreeGrafter"/>
</dbReference>
<sequence>MLMSRKILAAGFALAATLMAGCATTNPEQPKLAAELPAAVARITAYAAPATYEDRSFGATPIEAYAATEDDGFKLPAIPVKKIDPQFLRQRVVYDAGGYDEGTVVVDTPHRFLYVIERGGTAMRYGIGVGKDGFSWSGEAVIGDKQHWPRWFPPMEMIERRKDLTKFKDGKGMDPGPMNPLGARALYLHQNGRDTLYRLHGNPEWQSIGKAASSGCIRLMNQDIIDLYERVPLGARVVVLQGSERMVEPKPAVKSKKIASTATKREG</sequence>
<reference evidence="12" key="1">
    <citation type="journal article" date="2014" name="Int. J. Syst. Evol. Microbiol.">
        <title>Complete genome sequence of Corynebacterium casei LMG S-19264T (=DSM 44701T), isolated from a smear-ripened cheese.</title>
        <authorList>
            <consortium name="US DOE Joint Genome Institute (JGI-PGF)"/>
            <person name="Walter F."/>
            <person name="Albersmeier A."/>
            <person name="Kalinowski J."/>
            <person name="Ruckert C."/>
        </authorList>
    </citation>
    <scope>NUCLEOTIDE SEQUENCE</scope>
    <source>
        <strain evidence="12">CGMCC 1.15367</strain>
    </source>
</reference>
<evidence type="ECO:0000256" key="1">
    <source>
        <dbReference type="ARBA" id="ARBA00004752"/>
    </source>
</evidence>
<feature type="active site" description="Nucleophile" evidence="9">
    <location>
        <position position="216"/>
    </location>
</feature>
<feature type="active site" description="Proton donor/acceptor" evidence="9">
    <location>
        <position position="200"/>
    </location>
</feature>
<dbReference type="EMBL" id="BMIQ01000007">
    <property type="protein sequence ID" value="GGE16270.1"/>
    <property type="molecule type" value="Genomic_DNA"/>
</dbReference>
<feature type="signal peptide" evidence="10">
    <location>
        <begin position="1"/>
        <end position="15"/>
    </location>
</feature>
<keyword evidence="7 9" id="KW-0573">Peptidoglycan synthesis</keyword>
<accession>A0A916ZVR2</accession>
<comment type="pathway">
    <text evidence="1 9">Cell wall biogenesis; peptidoglycan biosynthesis.</text>
</comment>
<organism evidence="12 13">
    <name type="scientific">Aureimonas endophytica</name>
    <dbReference type="NCBI Taxonomy" id="2027858"/>
    <lineage>
        <taxon>Bacteria</taxon>
        <taxon>Pseudomonadati</taxon>
        <taxon>Pseudomonadota</taxon>
        <taxon>Alphaproteobacteria</taxon>
        <taxon>Hyphomicrobiales</taxon>
        <taxon>Aurantimonadaceae</taxon>
        <taxon>Aureimonas</taxon>
    </lineage>
</organism>
<dbReference type="AlphaFoldDB" id="A0A916ZVR2"/>
<dbReference type="FunFam" id="2.40.440.10:FF:000002">
    <property type="entry name" value="L,D-transpeptidase ErfK/SrfK"/>
    <property type="match status" value="1"/>
</dbReference>
<keyword evidence="4" id="KW-0808">Transferase</keyword>
<evidence type="ECO:0000259" key="11">
    <source>
        <dbReference type="PROSITE" id="PS52029"/>
    </source>
</evidence>
<evidence type="ECO:0000256" key="7">
    <source>
        <dbReference type="ARBA" id="ARBA00022984"/>
    </source>
</evidence>
<dbReference type="PROSITE" id="PS51257">
    <property type="entry name" value="PROKAR_LIPOPROTEIN"/>
    <property type="match status" value="1"/>
</dbReference>
<keyword evidence="3" id="KW-0328">Glycosyltransferase</keyword>
<evidence type="ECO:0000256" key="5">
    <source>
        <dbReference type="ARBA" id="ARBA00022801"/>
    </source>
</evidence>
<evidence type="ECO:0000313" key="12">
    <source>
        <dbReference type="EMBL" id="GGE16270.1"/>
    </source>
</evidence>
<dbReference type="RefSeq" id="WP_373289013.1">
    <property type="nucleotide sequence ID" value="NZ_BMIQ01000007.1"/>
</dbReference>